<protein>
    <recommendedName>
        <fullName evidence="7">Oxysterol-binding protein</fullName>
    </recommendedName>
</protein>
<keyword evidence="3 7" id="KW-0445">Lipid transport</keyword>
<evidence type="ECO:0000256" key="2">
    <source>
        <dbReference type="ARBA" id="ARBA00022448"/>
    </source>
</evidence>
<feature type="region of interest" description="Disordered" evidence="9">
    <location>
        <begin position="228"/>
        <end position="282"/>
    </location>
</feature>
<dbReference type="AlphaFoldDB" id="A0ABD2J2F3"/>
<dbReference type="GO" id="GO:0005634">
    <property type="term" value="C:nucleus"/>
    <property type="evidence" value="ECO:0007669"/>
    <property type="project" value="UniProtKB-SubCell"/>
</dbReference>
<feature type="domain" description="PH" evidence="10">
    <location>
        <begin position="284"/>
        <end position="379"/>
    </location>
</feature>
<dbReference type="SUPFAM" id="SSF50729">
    <property type="entry name" value="PH domain-like"/>
    <property type="match status" value="1"/>
</dbReference>
<dbReference type="Gene3D" id="3.30.70.3490">
    <property type="match status" value="1"/>
</dbReference>
<feature type="compositionally biased region" description="Gly residues" evidence="9">
    <location>
        <begin position="515"/>
        <end position="525"/>
    </location>
</feature>
<evidence type="ECO:0000256" key="5">
    <source>
        <dbReference type="ARBA" id="ARBA00023242"/>
    </source>
</evidence>
<dbReference type="Pfam" id="PF00169">
    <property type="entry name" value="PH"/>
    <property type="match status" value="1"/>
</dbReference>
<evidence type="ECO:0000313" key="12">
    <source>
        <dbReference type="Proteomes" id="UP001620645"/>
    </source>
</evidence>
<feature type="coiled-coil region" evidence="8">
    <location>
        <begin position="393"/>
        <end position="423"/>
    </location>
</feature>
<keyword evidence="12" id="KW-1185">Reference proteome</keyword>
<dbReference type="PANTHER" id="PTHR10972:SF200">
    <property type="entry name" value="OXYSTEROL-BINDING PROTEIN-RELATED PROTEIN 9"/>
    <property type="match status" value="1"/>
</dbReference>
<organism evidence="11 12">
    <name type="scientific">Heterodera schachtii</name>
    <name type="common">Sugarbeet cyst nematode worm</name>
    <name type="synonym">Tylenchus schachtii</name>
    <dbReference type="NCBI Taxonomy" id="97005"/>
    <lineage>
        <taxon>Eukaryota</taxon>
        <taxon>Metazoa</taxon>
        <taxon>Ecdysozoa</taxon>
        <taxon>Nematoda</taxon>
        <taxon>Chromadorea</taxon>
        <taxon>Rhabditida</taxon>
        <taxon>Tylenchina</taxon>
        <taxon>Tylenchomorpha</taxon>
        <taxon>Tylenchoidea</taxon>
        <taxon>Heteroderidae</taxon>
        <taxon>Heteroderinae</taxon>
        <taxon>Heterodera</taxon>
    </lineage>
</organism>
<accession>A0ABD2J2F3</accession>
<evidence type="ECO:0000256" key="3">
    <source>
        <dbReference type="ARBA" id="ARBA00023055"/>
    </source>
</evidence>
<sequence>MDGSKSDDSFYDSDQDEQMAAASTQSLFDPCSPYTPVRPKQQPPSLTLSGRRLNSTVCAKATQSVQEHLLTQLSPSSVPPPTTPITSFVRASCYYEEAKNRKCVVNDEELEKQHEGGKEQQPECSEPVDKRTLYERMEEQRDKKQLEDDETHALKDQFRAIDEAESGILTQVERAKAEQEPLQLSQQHSTGATAEQQQHALLEKPQNSTAAASSGISRQAALITSLVRKRPLSTDTDNEPNSARVEVPSPPSSSDNDKRNANESPSKTSGGPPPKQRHESHCQSIGMEGTLSKWTNVVHGWQHRYFVLNDDALCYYTSKEKMARGQQRGCIRLRGAALGIDEENNAQFTIAVDGKVFHLQGKNRAERDTWVRVLERVIHEKCGYYKPPQEDPLEELRKRVIIAENQSQTLMEQTRNLEQISARETDKTDQKRKKMLTEIIATAKRLQSSVDHSSVLLRQVQRDIGTSLASSTDQQQKRRTAADKAIRSPTTMATTTTGTAKAAMTEEDNLNGNQDGEGGKMGSCAGGEPPHLQQQHRERQESEDDEICPIGGGSNGKEDVLNLDEVVSYSSSDDEFYDAAEEDEQQQLRHHCRSVGSAAALGLSGQKGGSEQQRKTSTDSPTVSSQSNAALRRSSKDLFRTAARSHGGPAHLRPSSLVLQQQQQSELSDWGQFDAKGTDYDAIYNNTHDEQDIGDINKQHGSVLMHLLSQVSVGMDLTKVTLPTFILERRSLLEMYADFFAHPDDFISAVDEDSPEIRFLAVLKYYLNSFFPARKSGVAKKPYNPILGETFRCRWTLPDTEPSPSSRTKGGPFPGSATNQVSFIAEQVSHHPPISAFYVEHPEAGVSCTTHIYTKSSFLGLAIGVQMVGKATVRIHNHDETYIATFPNGYGRAIMATPWFELAGKVELRCEQTGYRAEIDFLAKPFFRGKAHQIHGQIFHTSRKTAVMQLKGEWNGEIYLKRDGATDYQLFTDVRQKPDVRKECVPVREQEDRESRKLWRHVTAALFSNNIEIASQSKRCIEQRQRDEKVLRERLGQPWQPRFFVRIGDGSPSDSWRYCDALEQRTATDGP</sequence>
<dbReference type="InterPro" id="IPR037239">
    <property type="entry name" value="OSBP_sf"/>
</dbReference>
<keyword evidence="5" id="KW-0539">Nucleus</keyword>
<dbReference type="Gene3D" id="2.30.29.30">
    <property type="entry name" value="Pleckstrin-homology domain (PH domain)/Phosphotyrosine-binding domain (PTB)"/>
    <property type="match status" value="1"/>
</dbReference>
<dbReference type="InterPro" id="IPR011993">
    <property type="entry name" value="PH-like_dom_sf"/>
</dbReference>
<reference evidence="11 12" key="1">
    <citation type="submission" date="2024-10" db="EMBL/GenBank/DDBJ databases">
        <authorList>
            <person name="Kim D."/>
        </authorList>
    </citation>
    <scope>NUCLEOTIDE SEQUENCE [LARGE SCALE GENOMIC DNA]</scope>
    <source>
        <strain evidence="11">Taebaek</strain>
    </source>
</reference>
<dbReference type="GO" id="GO:0008289">
    <property type="term" value="F:lipid binding"/>
    <property type="evidence" value="ECO:0007669"/>
    <property type="project" value="UniProtKB-KW"/>
</dbReference>
<comment type="caution">
    <text evidence="11">The sequence shown here is derived from an EMBL/GenBank/DDBJ whole genome shotgun (WGS) entry which is preliminary data.</text>
</comment>
<keyword evidence="2 7" id="KW-0813">Transport</keyword>
<feature type="region of interest" description="Disordered" evidence="9">
    <location>
        <begin position="601"/>
        <end position="633"/>
    </location>
</feature>
<feature type="region of interest" description="Disordered" evidence="9">
    <location>
        <begin position="1"/>
        <end position="53"/>
    </location>
</feature>
<feature type="region of interest" description="Disordered" evidence="9">
    <location>
        <begin position="169"/>
        <end position="215"/>
    </location>
</feature>
<gene>
    <name evidence="11" type="ORF">niasHS_014070</name>
</gene>
<dbReference type="Pfam" id="PF01237">
    <property type="entry name" value="Oxysterol_BP"/>
    <property type="match status" value="1"/>
</dbReference>
<dbReference type="Gene3D" id="1.10.287.2720">
    <property type="match status" value="1"/>
</dbReference>
<comment type="similarity">
    <text evidence="6">Belongs to the OSBP family.</text>
</comment>
<evidence type="ECO:0000259" key="10">
    <source>
        <dbReference type="PROSITE" id="PS50003"/>
    </source>
</evidence>
<feature type="compositionally biased region" description="Polar residues" evidence="9">
    <location>
        <begin position="618"/>
        <end position="629"/>
    </location>
</feature>
<dbReference type="PROSITE" id="PS01013">
    <property type="entry name" value="OSBP"/>
    <property type="match status" value="1"/>
</dbReference>
<feature type="compositionally biased region" description="Basic and acidic residues" evidence="9">
    <location>
        <begin position="111"/>
        <end position="151"/>
    </location>
</feature>
<evidence type="ECO:0000256" key="9">
    <source>
        <dbReference type="SAM" id="MobiDB-lite"/>
    </source>
</evidence>
<evidence type="ECO:0000256" key="8">
    <source>
        <dbReference type="SAM" id="Coils"/>
    </source>
</evidence>
<dbReference type="Gene3D" id="2.40.160.120">
    <property type="match status" value="1"/>
</dbReference>
<dbReference type="EMBL" id="JBICCN010000300">
    <property type="protein sequence ID" value="KAL3079788.1"/>
    <property type="molecule type" value="Genomic_DNA"/>
</dbReference>
<dbReference type="FunFam" id="1.10.287.2720:FF:000001">
    <property type="entry name" value="Oxysterol-binding OBPalpha"/>
    <property type="match status" value="1"/>
</dbReference>
<dbReference type="InterPro" id="IPR018494">
    <property type="entry name" value="Oxysterol-bd_CS"/>
</dbReference>
<keyword evidence="4" id="KW-0446">Lipid-binding</keyword>
<dbReference type="Proteomes" id="UP001620645">
    <property type="component" value="Unassembled WGS sequence"/>
</dbReference>
<evidence type="ECO:0000256" key="1">
    <source>
        <dbReference type="ARBA" id="ARBA00004123"/>
    </source>
</evidence>
<dbReference type="Pfam" id="PF10187">
    <property type="entry name" value="FAM192A_Fyv6_N"/>
    <property type="match status" value="1"/>
</dbReference>
<dbReference type="GO" id="GO:0006869">
    <property type="term" value="P:lipid transport"/>
    <property type="evidence" value="ECO:0007669"/>
    <property type="project" value="UniProtKB-KW"/>
</dbReference>
<evidence type="ECO:0000256" key="7">
    <source>
        <dbReference type="RuleBase" id="RU003845"/>
    </source>
</evidence>
<feature type="compositionally biased region" description="Polar residues" evidence="9">
    <location>
        <begin position="43"/>
        <end position="53"/>
    </location>
</feature>
<feature type="region of interest" description="Disordered" evidence="9">
    <location>
        <begin position="109"/>
        <end position="151"/>
    </location>
</feature>
<dbReference type="PANTHER" id="PTHR10972">
    <property type="entry name" value="OXYSTEROL-BINDING PROTEIN-RELATED"/>
    <property type="match status" value="1"/>
</dbReference>
<dbReference type="FunFam" id="2.40.160.120:FF:000014">
    <property type="entry name" value="Oxysterol-binding protein"/>
    <property type="match status" value="1"/>
</dbReference>
<dbReference type="InterPro" id="IPR019331">
    <property type="entry name" value="FAM192A/Fyv6_N"/>
</dbReference>
<dbReference type="SMART" id="SM00233">
    <property type="entry name" value="PH"/>
    <property type="match status" value="1"/>
</dbReference>
<evidence type="ECO:0000256" key="4">
    <source>
        <dbReference type="ARBA" id="ARBA00023121"/>
    </source>
</evidence>
<dbReference type="SUPFAM" id="SSF144000">
    <property type="entry name" value="Oxysterol-binding protein-like"/>
    <property type="match status" value="1"/>
</dbReference>
<proteinExistence type="inferred from homology"/>
<dbReference type="InterPro" id="IPR000648">
    <property type="entry name" value="Oxysterol-bd"/>
</dbReference>
<comment type="subcellular location">
    <subcellularLocation>
        <location evidence="1">Nucleus</location>
    </subcellularLocation>
</comment>
<feature type="compositionally biased region" description="Low complexity" evidence="9">
    <location>
        <begin position="490"/>
        <end position="503"/>
    </location>
</feature>
<feature type="region of interest" description="Disordered" evidence="9">
    <location>
        <begin position="466"/>
        <end position="561"/>
    </location>
</feature>
<dbReference type="PROSITE" id="PS50003">
    <property type="entry name" value="PH_DOMAIN"/>
    <property type="match status" value="1"/>
</dbReference>
<evidence type="ECO:0000313" key="11">
    <source>
        <dbReference type="EMBL" id="KAL3079788.1"/>
    </source>
</evidence>
<keyword evidence="8" id="KW-0175">Coiled coil</keyword>
<dbReference type="InterPro" id="IPR001849">
    <property type="entry name" value="PH_domain"/>
</dbReference>
<name>A0ABD2J2F3_HETSC</name>
<feature type="compositionally biased region" description="Polar residues" evidence="9">
    <location>
        <begin position="182"/>
        <end position="215"/>
    </location>
</feature>
<evidence type="ECO:0000256" key="6">
    <source>
        <dbReference type="RuleBase" id="RU003844"/>
    </source>
</evidence>